<dbReference type="InterPro" id="IPR008792">
    <property type="entry name" value="PQQD"/>
</dbReference>
<accession>I3CC95</accession>
<dbReference type="GO" id="GO:0018189">
    <property type="term" value="P:pyrroloquinoline quinone biosynthetic process"/>
    <property type="evidence" value="ECO:0007669"/>
    <property type="project" value="UniProtKB-UniRule"/>
</dbReference>
<evidence type="ECO:0000313" key="6">
    <source>
        <dbReference type="Proteomes" id="UP000005744"/>
    </source>
</evidence>
<proteinExistence type="inferred from homology"/>
<evidence type="ECO:0000313" key="5">
    <source>
        <dbReference type="EMBL" id="EIJ41238.1"/>
    </source>
</evidence>
<dbReference type="GO" id="GO:0048038">
    <property type="term" value="F:quinone binding"/>
    <property type="evidence" value="ECO:0007669"/>
    <property type="project" value="InterPro"/>
</dbReference>
<dbReference type="eggNOG" id="ENOG5032Z81">
    <property type="taxonomic scope" value="Bacteria"/>
</dbReference>
<sequence length="91" mass="10350">MIENHHIISIAPLHRFQWEEAQQCFVILYPEGMVQLNPTAGEILQRCNGQRTVSDIVQDLQTAFPQGGEAIVQDVHEFLKAAQEHGWISIK</sequence>
<organism evidence="5 6">
    <name type="scientific">Beggiatoa alba B18LD</name>
    <dbReference type="NCBI Taxonomy" id="395493"/>
    <lineage>
        <taxon>Bacteria</taxon>
        <taxon>Pseudomonadati</taxon>
        <taxon>Pseudomonadota</taxon>
        <taxon>Gammaproteobacteria</taxon>
        <taxon>Thiotrichales</taxon>
        <taxon>Thiotrichaceae</taxon>
        <taxon>Beggiatoa</taxon>
    </lineage>
</organism>
<comment type="similarity">
    <text evidence="4">Belongs to the PqqD family.</text>
</comment>
<dbReference type="STRING" id="395493.BegalDRAFT_0318"/>
<dbReference type="HOGENOM" id="CLU_163864_2_1_6"/>
<comment type="subunit">
    <text evidence="2 4">Monomer. Interacts with PqqE.</text>
</comment>
<dbReference type="Proteomes" id="UP000005744">
    <property type="component" value="Unassembled WGS sequence"/>
</dbReference>
<evidence type="ECO:0000256" key="1">
    <source>
        <dbReference type="ARBA" id="ARBA00004886"/>
    </source>
</evidence>
<dbReference type="Pfam" id="PF05402">
    <property type="entry name" value="PqqD"/>
    <property type="match status" value="1"/>
</dbReference>
<dbReference type="Gene3D" id="1.10.10.1150">
    <property type="entry name" value="Coenzyme PQQ synthesis protein D (PqqD)"/>
    <property type="match status" value="1"/>
</dbReference>
<dbReference type="EMBL" id="JH600070">
    <property type="protein sequence ID" value="EIJ41238.1"/>
    <property type="molecule type" value="Genomic_DNA"/>
</dbReference>
<keyword evidence="3 4" id="KW-0884">PQQ biosynthesis</keyword>
<evidence type="ECO:0000256" key="3">
    <source>
        <dbReference type="ARBA" id="ARBA00022905"/>
    </source>
</evidence>
<gene>
    <name evidence="4" type="primary">pqqD</name>
    <name evidence="5" type="ORF">BegalDRAFT_0318</name>
</gene>
<protein>
    <recommendedName>
        <fullName evidence="4">PqqA binding protein</fullName>
    </recommendedName>
    <alternativeName>
        <fullName evidence="4">Coenzyme PQQ synthesis protein D</fullName>
    </alternativeName>
    <alternativeName>
        <fullName evidence="4">Pyrroloquinoline quinone biosynthesis protein D</fullName>
    </alternativeName>
</protein>
<name>I3CC95_9GAMM</name>
<dbReference type="UniPathway" id="UPA00539"/>
<dbReference type="RefSeq" id="WP_002683014.1">
    <property type="nucleotide sequence ID" value="NZ_JH600070.1"/>
</dbReference>
<dbReference type="AlphaFoldDB" id="I3CC95"/>
<dbReference type="HAMAP" id="MF_00655">
    <property type="entry name" value="PQQ_syn_PqqD"/>
    <property type="match status" value="1"/>
</dbReference>
<comment type="pathway">
    <text evidence="1 4">Cofactor biosynthesis; pyrroloquinoline quinone biosynthesis.</text>
</comment>
<dbReference type="InterPro" id="IPR041881">
    <property type="entry name" value="PqqD_sf"/>
</dbReference>
<reference evidence="5 6" key="1">
    <citation type="submission" date="2011-11" db="EMBL/GenBank/DDBJ databases">
        <title>Improved High-Quality Draft sequence of Beggiatoa alba B18lD.</title>
        <authorList>
            <consortium name="US DOE Joint Genome Institute"/>
            <person name="Lucas S."/>
            <person name="Han J."/>
            <person name="Lapidus A."/>
            <person name="Cheng J.-F."/>
            <person name="Goodwin L."/>
            <person name="Pitluck S."/>
            <person name="Peters L."/>
            <person name="Mikhailova N."/>
            <person name="Held B."/>
            <person name="Detter J.C."/>
            <person name="Han C."/>
            <person name="Tapia R."/>
            <person name="Land M."/>
            <person name="Hauser L."/>
            <person name="Kyrpides N."/>
            <person name="Ivanova N."/>
            <person name="Pagani I."/>
            <person name="Samuel K."/>
            <person name="Teske A."/>
            <person name="Mueller J."/>
            <person name="Woyke T."/>
        </authorList>
    </citation>
    <scope>NUCLEOTIDE SEQUENCE [LARGE SCALE GENOMIC DNA]</scope>
    <source>
        <strain evidence="5 6">B18LD</strain>
    </source>
</reference>
<comment type="function">
    <text evidence="4">Functions as a PqqA binding protein and presents PqqA to PqqE, in the pyrroloquinoline quinone (PQQ) biosynthetic pathway.</text>
</comment>
<dbReference type="InterPro" id="IPR022479">
    <property type="entry name" value="PqqD_bac"/>
</dbReference>
<evidence type="ECO:0000256" key="4">
    <source>
        <dbReference type="HAMAP-Rule" id="MF_00655"/>
    </source>
</evidence>
<dbReference type="OrthoDB" id="7356791at2"/>
<dbReference type="NCBIfam" id="NF002535">
    <property type="entry name" value="PRK02079.1"/>
    <property type="match status" value="1"/>
</dbReference>
<keyword evidence="6" id="KW-1185">Reference proteome</keyword>
<dbReference type="NCBIfam" id="TIGR03859">
    <property type="entry name" value="PQQ_PqqD"/>
    <property type="match status" value="1"/>
</dbReference>
<evidence type="ECO:0000256" key="2">
    <source>
        <dbReference type="ARBA" id="ARBA00011741"/>
    </source>
</evidence>